<dbReference type="KEGG" id="ccai:NAS2_1433"/>
<name>A0A4V0P1T3_9ARCH</name>
<evidence type="ECO:0000256" key="1">
    <source>
        <dbReference type="SAM" id="MobiDB-lite"/>
    </source>
</evidence>
<dbReference type="Proteomes" id="UP000509448">
    <property type="component" value="Chromosome"/>
</dbReference>
<proteinExistence type="predicted"/>
<organism evidence="2 3">
    <name type="scientific">Conexivisphaera calida</name>
    <dbReference type="NCBI Taxonomy" id="1874277"/>
    <lineage>
        <taxon>Archaea</taxon>
        <taxon>Nitrososphaerota</taxon>
        <taxon>Conexivisphaeria</taxon>
        <taxon>Conexivisphaerales</taxon>
        <taxon>Conexivisphaeraceae</taxon>
        <taxon>Conexivisphaera</taxon>
    </lineage>
</organism>
<dbReference type="AlphaFoldDB" id="A0A4V0P1T3"/>
<sequence length="238" mass="25438">MLVESEDDVLRRMLRRMIEMASRSQAAARDTGASASPSREYLGALGPGTPPGSYQYVADRRAWLRVGDPGSWRPSSNGLYVVLREDAGSCRSCRDFADLASGASGGLIFVAEISAPEPDRRPQPRLSISCFHDGEVLEERSYRGAMGLPELSSLVLRFIRICPSVDAAAATASIRAVCPCSEYRYPPAPPPPSVGGGGGAGRLCPRTTDISGPQGTLPLNGFRSPADDIQGSWNIRQL</sequence>
<dbReference type="EMBL" id="AP018732">
    <property type="protein sequence ID" value="BBE42820.1"/>
    <property type="molecule type" value="Genomic_DNA"/>
</dbReference>
<accession>A0A4V0P1T3</accession>
<protein>
    <submittedName>
        <fullName evidence="2">Uncharacterized protein</fullName>
    </submittedName>
</protein>
<evidence type="ECO:0000313" key="2">
    <source>
        <dbReference type="EMBL" id="BBE42820.1"/>
    </source>
</evidence>
<keyword evidence="3" id="KW-1185">Reference proteome</keyword>
<reference evidence="2 3" key="1">
    <citation type="journal article" date="2019" name="ISME J.">
        <title>Isolation and characterization of a thermophilic sulfur- and iron-reducing thaumarchaeote from a terrestrial acidic hot spring.</title>
        <authorList>
            <person name="Kato S."/>
            <person name="Itoh T."/>
            <person name="Yuki M."/>
            <person name="Nagamori M."/>
            <person name="Ohnishi M."/>
            <person name="Uematsu K."/>
            <person name="Suzuki K."/>
            <person name="Takashina T."/>
            <person name="Ohkuma M."/>
        </authorList>
    </citation>
    <scope>NUCLEOTIDE SEQUENCE [LARGE SCALE GENOMIC DNA]</scope>
    <source>
        <strain evidence="2 3">NAS-02</strain>
    </source>
</reference>
<evidence type="ECO:0000313" key="3">
    <source>
        <dbReference type="Proteomes" id="UP000509448"/>
    </source>
</evidence>
<gene>
    <name evidence="2" type="ORF">NAS2_1433</name>
</gene>
<feature type="region of interest" description="Disordered" evidence="1">
    <location>
        <begin position="25"/>
        <end position="47"/>
    </location>
</feature>